<evidence type="ECO:0000313" key="10">
    <source>
        <dbReference type="EMBL" id="CAI9097569.1"/>
    </source>
</evidence>
<evidence type="ECO:0000256" key="2">
    <source>
        <dbReference type="ARBA" id="ARBA00006370"/>
    </source>
</evidence>
<evidence type="ECO:0000256" key="7">
    <source>
        <dbReference type="SAM" id="SignalP"/>
    </source>
</evidence>
<comment type="function">
    <text evidence="1">Catalyzes the intermembrane transfer of phosphatidylglycerol and phosphatidylinositol.</text>
</comment>
<dbReference type="SUPFAM" id="SSF81296">
    <property type="entry name" value="E set domains"/>
    <property type="match status" value="1"/>
</dbReference>
<keyword evidence="5 7" id="KW-0732">Signal</keyword>
<evidence type="ECO:0000256" key="5">
    <source>
        <dbReference type="ARBA" id="ARBA00022729"/>
    </source>
</evidence>
<evidence type="ECO:0000256" key="3">
    <source>
        <dbReference type="ARBA" id="ARBA00011245"/>
    </source>
</evidence>
<dbReference type="Proteomes" id="UP001161247">
    <property type="component" value="Chromosome 3"/>
</dbReference>
<evidence type="ECO:0000256" key="4">
    <source>
        <dbReference type="ARBA" id="ARBA00022448"/>
    </source>
</evidence>
<comment type="similarity">
    <text evidence="2">Belongs to the NPC2 family.</text>
</comment>
<dbReference type="SMART" id="SM00737">
    <property type="entry name" value="ML"/>
    <property type="match status" value="1"/>
</dbReference>
<name>A0AAV1CS83_OLDCO</name>
<dbReference type="SMART" id="SM01320">
    <property type="entry name" value="TRP_N"/>
    <property type="match status" value="1"/>
</dbReference>
<evidence type="ECO:0000259" key="8">
    <source>
        <dbReference type="SMART" id="SM00737"/>
    </source>
</evidence>
<dbReference type="GO" id="GO:0032366">
    <property type="term" value="P:intracellular sterol transport"/>
    <property type="evidence" value="ECO:0007669"/>
    <property type="project" value="InterPro"/>
</dbReference>
<sequence>MAKLQFNLVGISLLVLICLLVPSSSARSTSVKYCSKKDYPVKVSSVDINPYPVQRGKEAKFSISASTDQPISGGKLLIDVSYFGLHIHNENHDLCDETTCPVVKGDFVIAHSQVLPGYTPPGSYTLRMTLSDGKNQLTCINFDFSIGFATSDAVADS</sequence>
<keyword evidence="4" id="KW-0813">Transport</keyword>
<dbReference type="InterPro" id="IPR014756">
    <property type="entry name" value="Ig_E-set"/>
</dbReference>
<keyword evidence="11" id="KW-1185">Reference proteome</keyword>
<proteinExistence type="inferred from homology"/>
<dbReference type="GO" id="GO:0032934">
    <property type="term" value="F:sterol binding"/>
    <property type="evidence" value="ECO:0007669"/>
    <property type="project" value="InterPro"/>
</dbReference>
<dbReference type="PANTHER" id="PTHR11306:SF0">
    <property type="entry name" value="PHOSPHATIDYLGLYCEROL_PHOSPHATIDYLINOSITOL TRANSFER PROTEIN"/>
    <property type="match status" value="1"/>
</dbReference>
<organism evidence="10 11">
    <name type="scientific">Oldenlandia corymbosa var. corymbosa</name>
    <dbReference type="NCBI Taxonomy" id="529605"/>
    <lineage>
        <taxon>Eukaryota</taxon>
        <taxon>Viridiplantae</taxon>
        <taxon>Streptophyta</taxon>
        <taxon>Embryophyta</taxon>
        <taxon>Tracheophyta</taxon>
        <taxon>Spermatophyta</taxon>
        <taxon>Magnoliopsida</taxon>
        <taxon>eudicotyledons</taxon>
        <taxon>Gunneridae</taxon>
        <taxon>Pentapetalae</taxon>
        <taxon>asterids</taxon>
        <taxon>lamiids</taxon>
        <taxon>Gentianales</taxon>
        <taxon>Rubiaceae</taxon>
        <taxon>Rubioideae</taxon>
        <taxon>Spermacoceae</taxon>
        <taxon>Hedyotis-Oldenlandia complex</taxon>
        <taxon>Oldenlandia</taxon>
    </lineage>
</organism>
<protein>
    <submittedName>
        <fullName evidence="10">OLC1v1034031C1</fullName>
    </submittedName>
</protein>
<comment type="subunit">
    <text evidence="3">Monomer.</text>
</comment>
<dbReference type="InterPro" id="IPR032800">
    <property type="entry name" value="TRP_N"/>
</dbReference>
<gene>
    <name evidence="10" type="ORF">OLC1_LOCUS8017</name>
</gene>
<dbReference type="EMBL" id="OX459120">
    <property type="protein sequence ID" value="CAI9097569.1"/>
    <property type="molecule type" value="Genomic_DNA"/>
</dbReference>
<feature type="domain" description="ML-like" evidence="9">
    <location>
        <begin position="24"/>
        <end position="151"/>
    </location>
</feature>
<feature type="domain" description="MD-2-related lipid-recognition" evidence="8">
    <location>
        <begin position="31"/>
        <end position="144"/>
    </location>
</feature>
<dbReference type="PANTHER" id="PTHR11306">
    <property type="entry name" value="NIEMANN PICK TYPE C2 PROTEIN NPC2-RELATED"/>
    <property type="match status" value="1"/>
</dbReference>
<dbReference type="Gene3D" id="2.60.40.770">
    <property type="match status" value="1"/>
</dbReference>
<reference evidence="10" key="1">
    <citation type="submission" date="2023-03" db="EMBL/GenBank/DDBJ databases">
        <authorList>
            <person name="Julca I."/>
        </authorList>
    </citation>
    <scope>NUCLEOTIDE SEQUENCE</scope>
</reference>
<evidence type="ECO:0000313" key="11">
    <source>
        <dbReference type="Proteomes" id="UP001161247"/>
    </source>
</evidence>
<evidence type="ECO:0000256" key="1">
    <source>
        <dbReference type="ARBA" id="ARBA00002053"/>
    </source>
</evidence>
<feature type="chain" id="PRO_5043370624" evidence="7">
    <location>
        <begin position="27"/>
        <end position="157"/>
    </location>
</feature>
<evidence type="ECO:0000259" key="9">
    <source>
        <dbReference type="SMART" id="SM01320"/>
    </source>
</evidence>
<evidence type="ECO:0000256" key="6">
    <source>
        <dbReference type="ARBA" id="ARBA00023055"/>
    </source>
</evidence>
<keyword evidence="6" id="KW-0445">Lipid transport</keyword>
<accession>A0AAV1CS83</accession>
<dbReference type="AlphaFoldDB" id="A0AAV1CS83"/>
<dbReference type="CDD" id="cd00917">
    <property type="entry name" value="PG-PI_TP"/>
    <property type="match status" value="1"/>
</dbReference>
<dbReference type="Pfam" id="PF02221">
    <property type="entry name" value="E1_DerP2_DerF2"/>
    <property type="match status" value="1"/>
</dbReference>
<feature type="signal peptide" evidence="7">
    <location>
        <begin position="1"/>
        <end position="26"/>
    </location>
</feature>
<dbReference type="InterPro" id="IPR033917">
    <property type="entry name" value="ML_PG-PI_TP"/>
</dbReference>
<dbReference type="InterPro" id="IPR003172">
    <property type="entry name" value="ML_dom"/>
</dbReference>
<dbReference type="InterPro" id="IPR039670">
    <property type="entry name" value="NPC2-like"/>
</dbReference>
<dbReference type="FunFam" id="2.60.40.770:FF:000002">
    <property type="entry name" value="putative phosphatidylglycerol/phosphatidylinositol transfer protein DDB_G0282179"/>
    <property type="match status" value="1"/>
</dbReference>